<keyword evidence="2" id="KW-0812">Transmembrane</keyword>
<name>A0AAD2EFR5_9LAMI</name>
<sequence length="164" mass="18688">MVRILEPVPTQPVQAPPRKEDNTTRTVLIITIPLALCLILALSILTFLRLKQNHKRSEKLEIGQADDEIITVEYLKDKRQGGFGAIYKQGLLNGNETAVKMLSRDSDYDDCRVVDANHEESLVKNIKEECMKECKEMYSQQMKSFGDQLTIMNSQIDFLQSQLA</sequence>
<feature type="region of interest" description="Disordered" evidence="1">
    <location>
        <begin position="1"/>
        <end position="20"/>
    </location>
</feature>
<protein>
    <submittedName>
        <fullName evidence="3">Uncharacterized protein</fullName>
    </submittedName>
</protein>
<dbReference type="EMBL" id="OU503058">
    <property type="protein sequence ID" value="CAI9787888.1"/>
    <property type="molecule type" value="Genomic_DNA"/>
</dbReference>
<feature type="transmembrane region" description="Helical" evidence="2">
    <location>
        <begin position="27"/>
        <end position="50"/>
    </location>
</feature>
<dbReference type="Proteomes" id="UP000834106">
    <property type="component" value="Chromosome 23"/>
</dbReference>
<evidence type="ECO:0000313" key="3">
    <source>
        <dbReference type="EMBL" id="CAI9787888.1"/>
    </source>
</evidence>
<evidence type="ECO:0000256" key="2">
    <source>
        <dbReference type="SAM" id="Phobius"/>
    </source>
</evidence>
<accession>A0AAD2EFR5</accession>
<keyword evidence="2" id="KW-0472">Membrane</keyword>
<reference evidence="3" key="1">
    <citation type="submission" date="2023-05" db="EMBL/GenBank/DDBJ databases">
        <authorList>
            <person name="Huff M."/>
        </authorList>
    </citation>
    <scope>NUCLEOTIDE SEQUENCE</scope>
</reference>
<organism evidence="3 4">
    <name type="scientific">Fraxinus pennsylvanica</name>
    <dbReference type="NCBI Taxonomy" id="56036"/>
    <lineage>
        <taxon>Eukaryota</taxon>
        <taxon>Viridiplantae</taxon>
        <taxon>Streptophyta</taxon>
        <taxon>Embryophyta</taxon>
        <taxon>Tracheophyta</taxon>
        <taxon>Spermatophyta</taxon>
        <taxon>Magnoliopsida</taxon>
        <taxon>eudicotyledons</taxon>
        <taxon>Gunneridae</taxon>
        <taxon>Pentapetalae</taxon>
        <taxon>asterids</taxon>
        <taxon>lamiids</taxon>
        <taxon>Lamiales</taxon>
        <taxon>Oleaceae</taxon>
        <taxon>Oleeae</taxon>
        <taxon>Fraxinus</taxon>
    </lineage>
</organism>
<gene>
    <name evidence="3" type="ORF">FPE_LOCUS35318</name>
</gene>
<evidence type="ECO:0000313" key="4">
    <source>
        <dbReference type="Proteomes" id="UP000834106"/>
    </source>
</evidence>
<dbReference type="AlphaFoldDB" id="A0AAD2EFR5"/>
<proteinExistence type="predicted"/>
<keyword evidence="4" id="KW-1185">Reference proteome</keyword>
<keyword evidence="2" id="KW-1133">Transmembrane helix</keyword>
<evidence type="ECO:0000256" key="1">
    <source>
        <dbReference type="SAM" id="MobiDB-lite"/>
    </source>
</evidence>